<accession>A0A2A4FYG2</accession>
<dbReference type="Pfam" id="PF00903">
    <property type="entry name" value="Glyoxalase"/>
    <property type="match status" value="1"/>
</dbReference>
<feature type="domain" description="VOC" evidence="1">
    <location>
        <begin position="24"/>
        <end position="161"/>
    </location>
</feature>
<protein>
    <recommendedName>
        <fullName evidence="1">VOC domain-containing protein</fullName>
    </recommendedName>
</protein>
<evidence type="ECO:0000313" key="2">
    <source>
        <dbReference type="EMBL" id="PCE42544.1"/>
    </source>
</evidence>
<dbReference type="InterPro" id="IPR029068">
    <property type="entry name" value="Glyas_Bleomycin-R_OHBP_Dase"/>
</dbReference>
<dbReference type="Gene3D" id="3.10.180.10">
    <property type="entry name" value="2,3-Dihydroxybiphenyl 1,2-Dioxygenase, domain 1"/>
    <property type="match status" value="1"/>
</dbReference>
<dbReference type="SUPFAM" id="SSF54593">
    <property type="entry name" value="Glyoxalase/Bleomycin resistance protein/Dihydroxybiphenyl dioxygenase"/>
    <property type="match status" value="1"/>
</dbReference>
<gene>
    <name evidence="2" type="ORF">COO09_08985</name>
</gene>
<dbReference type="KEGG" id="rdi:CMV14_07095"/>
<sequence length="209" mass="23422">MRGNQPLNVMKELHGIVADLAKPSCTEVVLQTGRFDEAKAWYEAVFGLDWFMVNTPEVMATDIPLSGKPQVRAADVRSCFAALEGGFTLALFELPGMSLGPTSDPGLNHIQFKYHDLERLVAQVETLAVHGVTPHRTSNHGPITSFYYRDPDQNIVELCVNNYDSHAEFVAFTRSPEFQANPSGIELDHEDFLRRYRAGATRDELRRLS</sequence>
<evidence type="ECO:0000259" key="1">
    <source>
        <dbReference type="PROSITE" id="PS51819"/>
    </source>
</evidence>
<dbReference type="Proteomes" id="UP000218934">
    <property type="component" value="Unassembled WGS sequence"/>
</dbReference>
<name>A0A2A4FYG2_9SPHN</name>
<proteinExistence type="predicted"/>
<reference evidence="2 3" key="1">
    <citation type="submission" date="2017-09" db="EMBL/GenBank/DDBJ databases">
        <title>The Catabolism of 3,6-Dichlorosalicylic acid is Initiated by the Cytochrome P450 Monooxygenase DsmABC in Rhizorhabdus dicambivorans Ndbn-20.</title>
        <authorList>
            <person name="Na L."/>
        </authorList>
    </citation>
    <scope>NUCLEOTIDE SEQUENCE [LARGE SCALE GENOMIC DNA]</scope>
    <source>
        <strain evidence="2 3">Ndbn-20m</strain>
    </source>
</reference>
<dbReference type="AlphaFoldDB" id="A0A2A4FYG2"/>
<dbReference type="RefSeq" id="WP_066960596.1">
    <property type="nucleotide sequence ID" value="NZ_CP023449.1"/>
</dbReference>
<dbReference type="PROSITE" id="PS51819">
    <property type="entry name" value="VOC"/>
    <property type="match status" value="1"/>
</dbReference>
<organism evidence="2 3">
    <name type="scientific">Rhizorhabdus dicambivorans</name>
    <dbReference type="NCBI Taxonomy" id="1850238"/>
    <lineage>
        <taxon>Bacteria</taxon>
        <taxon>Pseudomonadati</taxon>
        <taxon>Pseudomonadota</taxon>
        <taxon>Alphaproteobacteria</taxon>
        <taxon>Sphingomonadales</taxon>
        <taxon>Sphingomonadaceae</taxon>
        <taxon>Rhizorhabdus</taxon>
    </lineage>
</organism>
<evidence type="ECO:0000313" key="3">
    <source>
        <dbReference type="Proteomes" id="UP000218934"/>
    </source>
</evidence>
<keyword evidence="3" id="KW-1185">Reference proteome</keyword>
<dbReference type="EMBL" id="NWUF01000007">
    <property type="protein sequence ID" value="PCE42544.1"/>
    <property type="molecule type" value="Genomic_DNA"/>
</dbReference>
<dbReference type="InterPro" id="IPR004360">
    <property type="entry name" value="Glyas_Fos-R_dOase_dom"/>
</dbReference>
<dbReference type="InterPro" id="IPR037523">
    <property type="entry name" value="VOC_core"/>
</dbReference>
<comment type="caution">
    <text evidence="2">The sequence shown here is derived from an EMBL/GenBank/DDBJ whole genome shotgun (WGS) entry which is preliminary data.</text>
</comment>
<dbReference type="OrthoDB" id="5243302at2"/>